<dbReference type="InterPro" id="IPR002301">
    <property type="entry name" value="Ile-tRNA-ligase"/>
</dbReference>
<reference evidence="14 15" key="1">
    <citation type="journal article" date="2016" name="Sci. Rep.">
        <title>Metabolic traits of an uncultured archaeal lineage -MSBL1- from brine pools of the Red Sea.</title>
        <authorList>
            <person name="Mwirichia R."/>
            <person name="Alam I."/>
            <person name="Rashid M."/>
            <person name="Vinu M."/>
            <person name="Ba-Alawi W."/>
            <person name="Anthony Kamau A."/>
            <person name="Kamanda Ngugi D."/>
            <person name="Goker M."/>
            <person name="Klenk H.P."/>
            <person name="Bajic V."/>
            <person name="Stingl U."/>
        </authorList>
    </citation>
    <scope>NUCLEOTIDE SEQUENCE [LARGE SCALE GENOMIC DNA]</scope>
    <source>
        <strain evidence="14">SCGC-AAA261C02</strain>
    </source>
</reference>
<dbReference type="PROSITE" id="PS00178">
    <property type="entry name" value="AA_TRNA_LIGASE_I"/>
    <property type="match status" value="1"/>
</dbReference>
<dbReference type="FunFam" id="3.40.50.620:FF:000286">
    <property type="entry name" value="Isoleucine--tRNA ligase"/>
    <property type="match status" value="1"/>
</dbReference>
<sequence length="1062" mass="122882">MIEKAPKKYDAPEREKEIRDWWNANNIYEKVKNAHSDDPEWFFLDGPPYASGSIHLGTAWNKLIKDSILRFKTMQGFDVHRQPGWDCHGLPIEVKVEEKLGTETKKDIEEEIGVREFIEECKKWAIDHVDLMSEQFEKLGVWMDWGNPYLTLTNDYLESAWWTLKKAYEKGLMEKQLQVIPWCPRCETALAEHEVRGEYRPVKDPSLYARFKLTYVPNEYLLVWTTTPWTLPANIAVCVNPEYYYAKVEADGDTYILAEPLVSEVMSALDFTHYRMIDLIEGKKLEGLRYEHPLLEEVPKQHEFKTNHQVICGDHVTLEEGTGCVHTAPGHGQEDFEIGKEYDLPVFSPVGPDGKFTEEAGKYAGKFVKNADEGILGDLDNKDVLMKSSVIRHSYPHCWRCGTPLIFRATSQWFLNIDKIRPQILEKNSEKVRWVPSWVGKRYVDGVESVGNWCISRQRYWGIPMPVWECNQCGSREVIGSRNELVRKATSKVEDIDLHRPDVDEVYLKCPSCDGQMERISDVLDVWFDSGVCSWASLGFPKQENEFKRLWPSDFITEGEDQVTKWFYSQQAASVIAFDDVPYKEALMHGFTLDEKGRKMSKSLGNVVEPSEVSEKHGADVLRFYMLHASPIWEDLRFNWKEVQVVNRLLNVIWNTYVFTTTYMSLDDFDPKTIDESIKKDLAPEDRWILSRANNLVKNVTNGLEDWRFHEVTKAIENFVLEDLSRWYIKLVRKRTWIERKDPIKLAAYWTLYQTFQILLKVLAPFMPHASEAMYQGLIVAADPSKPESVHLSAWPEPDENKIDEQLERNMEITRDLVEAGARARQEVGIKGRWPVQRVVIQTSSSDVKGAVPGMKDILMDQLNCKEILVLTPEEFSEEIGLTCRVDEDSLRDRYGGLTSSIKEIIQNMGSEEVRAQLKQQGFVGMQVEGQQVKVKPDEVSFGELPEEFVRAEFHQGEVLIDTTVTPKLRAERLSRDLVRRLQRMRKELDLEMEEQVDVIVGVDSEESQELLLMQKDYITREVRVRQLQIGASSEVGAQGYVKKWTINDEEFKLAIIRLPVE</sequence>
<dbReference type="PANTHER" id="PTHR42780">
    <property type="entry name" value="SOLEUCYL-TRNA SYNTHETASE"/>
    <property type="match status" value="1"/>
</dbReference>
<dbReference type="GO" id="GO:0002161">
    <property type="term" value="F:aminoacyl-tRNA deacylase activity"/>
    <property type="evidence" value="ECO:0007669"/>
    <property type="project" value="InterPro"/>
</dbReference>
<dbReference type="HAMAP" id="MF_02003">
    <property type="entry name" value="Ile_tRNA_synth_type2"/>
    <property type="match status" value="1"/>
</dbReference>
<dbReference type="FunFam" id="1.10.730.10:FF:000033">
    <property type="entry name" value="Valine--tRNA ligase"/>
    <property type="match status" value="1"/>
</dbReference>
<comment type="cofactor">
    <cofactor evidence="10">
        <name>Zn(2+)</name>
        <dbReference type="ChEBI" id="CHEBI:29105"/>
    </cofactor>
</comment>
<proteinExistence type="inferred from homology"/>
<dbReference type="InterPro" id="IPR033709">
    <property type="entry name" value="Anticodon_Ile_ABEc"/>
</dbReference>
<evidence type="ECO:0000256" key="10">
    <source>
        <dbReference type="HAMAP-Rule" id="MF_02003"/>
    </source>
</evidence>
<evidence type="ECO:0000256" key="3">
    <source>
        <dbReference type="ARBA" id="ARBA00022723"/>
    </source>
</evidence>
<keyword evidence="4 10" id="KW-0547">Nucleotide-binding</keyword>
<dbReference type="Pfam" id="PF19302">
    <property type="entry name" value="DUF5915"/>
    <property type="match status" value="1"/>
</dbReference>
<dbReference type="NCBIfam" id="TIGR00392">
    <property type="entry name" value="ileS"/>
    <property type="match status" value="1"/>
</dbReference>
<comment type="catalytic activity">
    <reaction evidence="9 10">
        <text>tRNA(Ile) + L-isoleucine + ATP = L-isoleucyl-tRNA(Ile) + AMP + diphosphate</text>
        <dbReference type="Rhea" id="RHEA:11060"/>
        <dbReference type="Rhea" id="RHEA-COMP:9666"/>
        <dbReference type="Rhea" id="RHEA-COMP:9695"/>
        <dbReference type="ChEBI" id="CHEBI:30616"/>
        <dbReference type="ChEBI" id="CHEBI:33019"/>
        <dbReference type="ChEBI" id="CHEBI:58045"/>
        <dbReference type="ChEBI" id="CHEBI:78442"/>
        <dbReference type="ChEBI" id="CHEBI:78528"/>
        <dbReference type="ChEBI" id="CHEBI:456215"/>
        <dbReference type="EC" id="6.1.1.5"/>
    </reaction>
</comment>
<keyword evidence="11" id="KW-0175">Coiled coil</keyword>
<feature type="short sequence motif" description="'KMSKS' region" evidence="10">
    <location>
        <begin position="599"/>
        <end position="603"/>
    </location>
</feature>
<evidence type="ECO:0000256" key="2">
    <source>
        <dbReference type="ARBA" id="ARBA00022598"/>
    </source>
</evidence>
<dbReference type="GO" id="GO:0008270">
    <property type="term" value="F:zinc ion binding"/>
    <property type="evidence" value="ECO:0007669"/>
    <property type="project" value="UniProtKB-UniRule"/>
</dbReference>
<keyword evidence="7 10" id="KW-0648">Protein biosynthesis</keyword>
<comment type="subcellular location">
    <subcellularLocation>
        <location evidence="10">Cytoplasm</location>
    </subcellularLocation>
</comment>
<dbReference type="Pfam" id="PF00133">
    <property type="entry name" value="tRNA-synt_1"/>
    <property type="match status" value="1"/>
</dbReference>
<dbReference type="SUPFAM" id="SSF47323">
    <property type="entry name" value="Anticodon-binding domain of a subclass of class I aminoacyl-tRNA synthetases"/>
    <property type="match status" value="1"/>
</dbReference>
<dbReference type="AlphaFoldDB" id="A0A133V1A9"/>
<dbReference type="EMBL" id="LHXW01000009">
    <property type="protein sequence ID" value="KXB00238.1"/>
    <property type="molecule type" value="Genomic_DNA"/>
</dbReference>
<dbReference type="CDD" id="cd00818">
    <property type="entry name" value="IleRS_core"/>
    <property type="match status" value="1"/>
</dbReference>
<dbReference type="InterPro" id="IPR013155">
    <property type="entry name" value="M/V/L/I-tRNA-synth_anticd-bd"/>
</dbReference>
<accession>A0A133V1A9</accession>
<evidence type="ECO:0000256" key="4">
    <source>
        <dbReference type="ARBA" id="ARBA00022741"/>
    </source>
</evidence>
<dbReference type="GO" id="GO:0000049">
    <property type="term" value="F:tRNA binding"/>
    <property type="evidence" value="ECO:0007669"/>
    <property type="project" value="InterPro"/>
</dbReference>
<evidence type="ECO:0000256" key="6">
    <source>
        <dbReference type="ARBA" id="ARBA00022840"/>
    </source>
</evidence>
<keyword evidence="3 10" id="KW-0479">Metal-binding</keyword>
<protein>
    <recommendedName>
        <fullName evidence="10">Isoleucine--tRNA ligase</fullName>
        <ecNumber evidence="10">6.1.1.5</ecNumber>
    </recommendedName>
    <alternativeName>
        <fullName evidence="10">Isoleucyl-tRNA synthetase</fullName>
        <shortName evidence="10">IleRS</shortName>
    </alternativeName>
</protein>
<keyword evidence="5 10" id="KW-0862">Zinc</keyword>
<dbReference type="GO" id="GO:0005524">
    <property type="term" value="F:ATP binding"/>
    <property type="evidence" value="ECO:0007669"/>
    <property type="project" value="UniProtKB-UniRule"/>
</dbReference>
<dbReference type="PATRIC" id="fig|1698272.3.peg.837"/>
<dbReference type="PRINTS" id="PR00984">
    <property type="entry name" value="TRNASYNTHILE"/>
</dbReference>
<feature type="domain" description="Methionyl/Valyl/Leucyl/Isoleucyl-tRNA synthetase anticodon-binding" evidence="13">
    <location>
        <begin position="686"/>
        <end position="838"/>
    </location>
</feature>
<evidence type="ECO:0000256" key="5">
    <source>
        <dbReference type="ARBA" id="ARBA00022833"/>
    </source>
</evidence>
<feature type="short sequence motif" description="'HIGH' region" evidence="10">
    <location>
        <begin position="48"/>
        <end position="58"/>
    </location>
</feature>
<keyword evidence="1 10" id="KW-0963">Cytoplasm</keyword>
<evidence type="ECO:0000313" key="14">
    <source>
        <dbReference type="EMBL" id="KXB00238.1"/>
    </source>
</evidence>
<organism evidence="14 15">
    <name type="scientific">candidate division MSBL1 archaeon SCGC-AAA261C02</name>
    <dbReference type="NCBI Taxonomy" id="1698272"/>
    <lineage>
        <taxon>Archaea</taxon>
        <taxon>Methanobacteriati</taxon>
        <taxon>Methanobacteriota</taxon>
        <taxon>candidate division MSBL1</taxon>
    </lineage>
</organism>
<dbReference type="SUPFAM" id="SSF52374">
    <property type="entry name" value="Nucleotidylyl transferase"/>
    <property type="match status" value="1"/>
</dbReference>
<dbReference type="Gene3D" id="3.90.740.10">
    <property type="entry name" value="Valyl/Leucyl/Isoleucyl-tRNA synthetase, editing domain"/>
    <property type="match status" value="1"/>
</dbReference>
<dbReference type="Gene3D" id="1.10.730.10">
    <property type="entry name" value="Isoleucyl-tRNA Synthetase, Domain 1"/>
    <property type="match status" value="1"/>
</dbReference>
<dbReference type="InterPro" id="IPR023586">
    <property type="entry name" value="Ile-tRNA-ligase_type2"/>
</dbReference>
<gene>
    <name evidence="10" type="primary">ileS</name>
    <name evidence="14" type="ORF">AKJ42_01365</name>
</gene>
<comment type="function">
    <text evidence="10">Catalyzes the attachment of isoleucine to tRNA(Ile). As IleRS can inadvertently accommodate and process structurally similar amino acids such as valine, to avoid such errors it has two additional distinct tRNA(Ile)-dependent editing activities. One activity is designated as 'pretransfer' editing and involves the hydrolysis of activated Val-AMP. The other activity is designated 'posttransfer' editing and involves deacylation of mischarged Val-tRNA(Ile).</text>
</comment>
<name>A0A133V1A9_9EURY</name>
<keyword evidence="6 10" id="KW-0067">ATP-binding</keyword>
<evidence type="ECO:0000256" key="8">
    <source>
        <dbReference type="ARBA" id="ARBA00023146"/>
    </source>
</evidence>
<comment type="subunit">
    <text evidence="10">Monomer.</text>
</comment>
<evidence type="ECO:0000313" key="15">
    <source>
        <dbReference type="Proteomes" id="UP000070520"/>
    </source>
</evidence>
<dbReference type="SUPFAM" id="SSF50677">
    <property type="entry name" value="ValRS/IleRS/LeuRS editing domain"/>
    <property type="match status" value="1"/>
</dbReference>
<dbReference type="PANTHER" id="PTHR42780:SF1">
    <property type="entry name" value="ISOLEUCINE--TRNA LIGASE, CYTOPLASMIC"/>
    <property type="match status" value="1"/>
</dbReference>
<dbReference type="GO" id="GO:0004822">
    <property type="term" value="F:isoleucine-tRNA ligase activity"/>
    <property type="evidence" value="ECO:0007669"/>
    <property type="project" value="UniProtKB-UniRule"/>
</dbReference>
<dbReference type="InterPro" id="IPR001412">
    <property type="entry name" value="aa-tRNA-synth_I_CS"/>
</dbReference>
<dbReference type="GO" id="GO:0006428">
    <property type="term" value="P:isoleucyl-tRNA aminoacylation"/>
    <property type="evidence" value="ECO:0007669"/>
    <property type="project" value="UniProtKB-UniRule"/>
</dbReference>
<comment type="domain">
    <text evidence="10">IleRS has two distinct active sites: one for aminoacylation and one for editing. The misactivated valine is translocated from the active site to the editing site, which sterically excludes the correctly activated isoleucine. The single editing site contains two valyl binding pockets, one specific for each substrate (Val-AMP or Val-tRNA(Ile)).</text>
</comment>
<keyword evidence="8 10" id="KW-0030">Aminoacyl-tRNA synthetase</keyword>
<dbReference type="InterPro" id="IPR014729">
    <property type="entry name" value="Rossmann-like_a/b/a_fold"/>
</dbReference>
<dbReference type="EC" id="6.1.1.5" evidence="10"/>
<dbReference type="Proteomes" id="UP000070520">
    <property type="component" value="Unassembled WGS sequence"/>
</dbReference>
<dbReference type="InterPro" id="IPR002300">
    <property type="entry name" value="aa-tRNA-synth_Ia"/>
</dbReference>
<dbReference type="CDD" id="cd07961">
    <property type="entry name" value="Anticodon_Ia_Ile_ABEc"/>
    <property type="match status" value="1"/>
</dbReference>
<keyword evidence="2 10" id="KW-0436">Ligase</keyword>
<evidence type="ECO:0000256" key="7">
    <source>
        <dbReference type="ARBA" id="ARBA00022917"/>
    </source>
</evidence>
<dbReference type="InterPro" id="IPR009080">
    <property type="entry name" value="tRNAsynth_Ia_anticodon-bd"/>
</dbReference>
<dbReference type="Gene3D" id="3.40.50.620">
    <property type="entry name" value="HUPs"/>
    <property type="match status" value="2"/>
</dbReference>
<keyword evidence="15" id="KW-1185">Reference proteome</keyword>
<evidence type="ECO:0000256" key="1">
    <source>
        <dbReference type="ARBA" id="ARBA00022490"/>
    </source>
</evidence>
<dbReference type="InterPro" id="IPR009008">
    <property type="entry name" value="Val/Leu/Ile-tRNA-synth_edit"/>
</dbReference>
<feature type="binding site" evidence="10">
    <location>
        <position position="602"/>
    </location>
    <ligand>
        <name>ATP</name>
        <dbReference type="ChEBI" id="CHEBI:30616"/>
    </ligand>
</feature>
<evidence type="ECO:0000259" key="12">
    <source>
        <dbReference type="Pfam" id="PF00133"/>
    </source>
</evidence>
<evidence type="ECO:0000259" key="13">
    <source>
        <dbReference type="Pfam" id="PF08264"/>
    </source>
</evidence>
<dbReference type="Pfam" id="PF08264">
    <property type="entry name" value="Anticodon_1"/>
    <property type="match status" value="1"/>
</dbReference>
<feature type="domain" description="Aminoacyl-tRNA synthetase class Ia" evidence="12">
    <location>
        <begin position="18"/>
        <end position="638"/>
    </location>
</feature>
<comment type="caution">
    <text evidence="14">The sequence shown here is derived from an EMBL/GenBank/DDBJ whole genome shotgun (WGS) entry which is preliminary data.</text>
</comment>
<comment type="similarity">
    <text evidence="10">Belongs to the class-I aminoacyl-tRNA synthetase family. IleS type 2 subfamily.</text>
</comment>
<dbReference type="GO" id="GO:0005737">
    <property type="term" value="C:cytoplasm"/>
    <property type="evidence" value="ECO:0007669"/>
    <property type="project" value="UniProtKB-SubCell"/>
</dbReference>
<evidence type="ECO:0000256" key="11">
    <source>
        <dbReference type="SAM" id="Coils"/>
    </source>
</evidence>
<evidence type="ECO:0000256" key="9">
    <source>
        <dbReference type="ARBA" id="ARBA00048359"/>
    </source>
</evidence>
<feature type="coiled-coil region" evidence="11">
    <location>
        <begin position="968"/>
        <end position="999"/>
    </location>
</feature>